<dbReference type="GO" id="GO:0006260">
    <property type="term" value="P:DNA replication"/>
    <property type="evidence" value="ECO:0007669"/>
    <property type="project" value="UniProtKB-UniRule"/>
</dbReference>
<dbReference type="EMBL" id="JACHVA010000005">
    <property type="protein sequence ID" value="MBC2600214.1"/>
    <property type="molecule type" value="Genomic_DNA"/>
</dbReference>
<feature type="binding site" evidence="6">
    <location>
        <begin position="30"/>
        <end position="37"/>
    </location>
    <ligand>
        <name>ATP</name>
        <dbReference type="ChEBI" id="CHEBI:30616"/>
    </ligand>
</feature>
<reference evidence="8 9" key="1">
    <citation type="submission" date="2020-07" db="EMBL/GenBank/DDBJ databases">
        <authorList>
            <person name="Feng X."/>
        </authorList>
    </citation>
    <scope>NUCLEOTIDE SEQUENCE [LARGE SCALE GENOMIC DNA]</scope>
    <source>
        <strain evidence="8 9">JCM14086</strain>
    </source>
</reference>
<keyword evidence="6" id="KW-0234">DNA repair</keyword>
<name>A0A7X1E2R8_9BACT</name>
<dbReference type="PANTHER" id="PTHR32182">
    <property type="entry name" value="DNA REPLICATION AND REPAIR PROTEIN RECF"/>
    <property type="match status" value="1"/>
</dbReference>
<dbReference type="SUPFAM" id="SSF52540">
    <property type="entry name" value="P-loop containing nucleoside triphosphate hydrolases"/>
    <property type="match status" value="1"/>
</dbReference>
<evidence type="ECO:0000256" key="4">
    <source>
        <dbReference type="ARBA" id="ARBA00022840"/>
    </source>
</evidence>
<dbReference type="InterPro" id="IPR042174">
    <property type="entry name" value="RecF_2"/>
</dbReference>
<dbReference type="Gene3D" id="3.40.50.300">
    <property type="entry name" value="P-loop containing nucleotide triphosphate hydrolases"/>
    <property type="match status" value="1"/>
</dbReference>
<feature type="domain" description="RecF/RecN/SMC N-terminal" evidence="7">
    <location>
        <begin position="6"/>
        <end position="326"/>
    </location>
</feature>
<evidence type="ECO:0000256" key="3">
    <source>
        <dbReference type="ARBA" id="ARBA00022741"/>
    </source>
</evidence>
<evidence type="ECO:0000259" key="7">
    <source>
        <dbReference type="Pfam" id="PF02463"/>
    </source>
</evidence>
<dbReference type="AlphaFoldDB" id="A0A7X1E2R8"/>
<accession>A0A7X1E2R8</accession>
<keyword evidence="2 6" id="KW-0235">DNA replication</keyword>
<evidence type="ECO:0000256" key="6">
    <source>
        <dbReference type="HAMAP-Rule" id="MF_00365"/>
    </source>
</evidence>
<dbReference type="Pfam" id="PF02463">
    <property type="entry name" value="SMC_N"/>
    <property type="match status" value="1"/>
</dbReference>
<comment type="subcellular location">
    <subcellularLocation>
        <location evidence="6">Cytoplasm</location>
    </subcellularLocation>
</comment>
<sequence>MKILSCNLENFRNIESARLRFEGDRIFFVGLNGQGKSNLLEALGLLHAVRSFRTSDLRHLIRREQSMARIYFELESGAPDQETVLLQLKRAGGREVELNGERCPTLGDFLSRFPAIVLATDDVQIIRGSPSIRRRMMDLHFASSQKSYYEALREFTRGLASRNRLLKKGASDQQIRAHDYPLSEAAASLSHHRQRGTESLSPLFTSIFQKISGGKDDPGLRLRSSFQKGSAKELRNIWNEGLERDRLLGSTQTGPHRDDWIFSTETGTARDYASDGQQRNLAIALKLALFRDLASHLSETPVLLADDILGELDARRRKAFWETLPSDCQVFSTGTEFDPDRHPGDWEVFRVEEGRFERTS</sequence>
<keyword evidence="4 6" id="KW-0067">ATP-binding</keyword>
<evidence type="ECO:0000313" key="8">
    <source>
        <dbReference type="EMBL" id="MBC2600214.1"/>
    </source>
</evidence>
<dbReference type="NCBIfam" id="TIGR00611">
    <property type="entry name" value="recf"/>
    <property type="match status" value="1"/>
</dbReference>
<gene>
    <name evidence="6" type="primary">recF</name>
    <name evidence="8" type="ORF">H5P30_00295</name>
</gene>
<dbReference type="GO" id="GO:0003697">
    <property type="term" value="F:single-stranded DNA binding"/>
    <property type="evidence" value="ECO:0007669"/>
    <property type="project" value="UniProtKB-UniRule"/>
</dbReference>
<keyword evidence="6" id="KW-0227">DNA damage</keyword>
<dbReference type="GO" id="GO:0005737">
    <property type="term" value="C:cytoplasm"/>
    <property type="evidence" value="ECO:0007669"/>
    <property type="project" value="UniProtKB-SubCell"/>
</dbReference>
<evidence type="ECO:0000256" key="2">
    <source>
        <dbReference type="ARBA" id="ARBA00022705"/>
    </source>
</evidence>
<protein>
    <recommendedName>
        <fullName evidence="6">DNA replication and repair protein RecF</fullName>
    </recommendedName>
</protein>
<comment type="caution">
    <text evidence="8">The sequence shown here is derived from an EMBL/GenBank/DDBJ whole genome shotgun (WGS) entry which is preliminary data.</text>
</comment>
<dbReference type="InterPro" id="IPR001238">
    <property type="entry name" value="DNA-binding_RecF"/>
</dbReference>
<organism evidence="8 9">
    <name type="scientific">Puniceicoccus vermicola</name>
    <dbReference type="NCBI Taxonomy" id="388746"/>
    <lineage>
        <taxon>Bacteria</taxon>
        <taxon>Pseudomonadati</taxon>
        <taxon>Verrucomicrobiota</taxon>
        <taxon>Opitutia</taxon>
        <taxon>Puniceicoccales</taxon>
        <taxon>Puniceicoccaceae</taxon>
        <taxon>Puniceicoccus</taxon>
    </lineage>
</organism>
<keyword evidence="9" id="KW-1185">Reference proteome</keyword>
<dbReference type="Gene3D" id="1.20.1050.90">
    <property type="entry name" value="RecF/RecN/SMC, N-terminal domain"/>
    <property type="match status" value="1"/>
</dbReference>
<comment type="similarity">
    <text evidence="6">Belongs to the RecF family.</text>
</comment>
<evidence type="ECO:0000313" key="9">
    <source>
        <dbReference type="Proteomes" id="UP000525652"/>
    </source>
</evidence>
<proteinExistence type="inferred from homology"/>
<dbReference type="GO" id="GO:0005524">
    <property type="term" value="F:ATP binding"/>
    <property type="evidence" value="ECO:0007669"/>
    <property type="project" value="UniProtKB-UniRule"/>
</dbReference>
<evidence type="ECO:0000256" key="5">
    <source>
        <dbReference type="ARBA" id="ARBA00023125"/>
    </source>
</evidence>
<dbReference type="Proteomes" id="UP000525652">
    <property type="component" value="Unassembled WGS sequence"/>
</dbReference>
<keyword evidence="5 6" id="KW-0238">DNA-binding</keyword>
<dbReference type="HAMAP" id="MF_00365">
    <property type="entry name" value="RecF"/>
    <property type="match status" value="1"/>
</dbReference>
<dbReference type="PANTHER" id="PTHR32182:SF0">
    <property type="entry name" value="DNA REPLICATION AND REPAIR PROTEIN RECF"/>
    <property type="match status" value="1"/>
</dbReference>
<keyword evidence="3 6" id="KW-0547">Nucleotide-binding</keyword>
<keyword evidence="6" id="KW-0742">SOS response</keyword>
<dbReference type="InterPro" id="IPR003395">
    <property type="entry name" value="RecF/RecN/SMC_N"/>
</dbReference>
<dbReference type="InterPro" id="IPR027417">
    <property type="entry name" value="P-loop_NTPase"/>
</dbReference>
<comment type="function">
    <text evidence="6">The RecF protein is involved in DNA metabolism; it is required for DNA replication and normal SOS inducibility. RecF binds preferentially to single-stranded, linear DNA. It also seems to bind ATP.</text>
</comment>
<evidence type="ECO:0000256" key="1">
    <source>
        <dbReference type="ARBA" id="ARBA00022490"/>
    </source>
</evidence>
<dbReference type="GO" id="GO:0009432">
    <property type="term" value="P:SOS response"/>
    <property type="evidence" value="ECO:0007669"/>
    <property type="project" value="UniProtKB-UniRule"/>
</dbReference>
<keyword evidence="1 6" id="KW-0963">Cytoplasm</keyword>
<dbReference type="GO" id="GO:0006302">
    <property type="term" value="P:double-strand break repair"/>
    <property type="evidence" value="ECO:0007669"/>
    <property type="project" value="TreeGrafter"/>
</dbReference>
<dbReference type="RefSeq" id="WP_185690972.1">
    <property type="nucleotide sequence ID" value="NZ_JACHVA010000005.1"/>
</dbReference>
<dbReference type="GO" id="GO:0000731">
    <property type="term" value="P:DNA synthesis involved in DNA repair"/>
    <property type="evidence" value="ECO:0007669"/>
    <property type="project" value="TreeGrafter"/>
</dbReference>